<protein>
    <submittedName>
        <fullName evidence="3">Pilus assembly protein</fullName>
    </submittedName>
</protein>
<feature type="domain" description="TadE-like" evidence="2">
    <location>
        <begin position="21"/>
        <end position="63"/>
    </location>
</feature>
<keyword evidence="1" id="KW-0812">Transmembrane</keyword>
<dbReference type="InterPro" id="IPR012495">
    <property type="entry name" value="TadE-like_dom"/>
</dbReference>
<keyword evidence="4" id="KW-1185">Reference proteome</keyword>
<dbReference type="AlphaFoldDB" id="A0A858SU12"/>
<sequence>MKRFIRKSSGAARPFGRDENGSTMIEYAVVLPLFLLLLLGIVDFGRYGFDYIMTKKAMERGTRVIAVRNPVCPGVPNTHNRAPAQSGVTPPAFGTSCSVAGICENPGTISCSLNATDGGAGQEIWARISAVMPSTVIAEDVTVTYAYNSSLGFLGGPYVPEVTVELTGAQFEFVTPLGGLATLATGIANPGVPEGLVPFPSISVTMPGEDLALGNNG</sequence>
<evidence type="ECO:0000256" key="1">
    <source>
        <dbReference type="SAM" id="Phobius"/>
    </source>
</evidence>
<dbReference type="KEGG" id="rpon:G3256_11820"/>
<dbReference type="EMBL" id="CP048788">
    <property type="protein sequence ID" value="QJF51800.1"/>
    <property type="molecule type" value="Genomic_DNA"/>
</dbReference>
<dbReference type="Pfam" id="PF07811">
    <property type="entry name" value="TadE"/>
    <property type="match status" value="1"/>
</dbReference>
<keyword evidence="1" id="KW-0472">Membrane</keyword>
<gene>
    <name evidence="3" type="ORF">G3256_11820</name>
</gene>
<name>A0A858SU12_9RHOB</name>
<reference evidence="3 4" key="1">
    <citation type="submission" date="2020-02" db="EMBL/GenBank/DDBJ databases">
        <title>Genome sequence of Roseobacter ponti.</title>
        <authorList>
            <person name="Hollensteiner J."/>
            <person name="Schneider D."/>
            <person name="Poehlein A."/>
            <person name="Daniel R."/>
        </authorList>
    </citation>
    <scope>NUCLEOTIDE SEQUENCE [LARGE SCALE GENOMIC DNA]</scope>
    <source>
        <strain evidence="3 4">DSM 106830</strain>
    </source>
</reference>
<evidence type="ECO:0000259" key="2">
    <source>
        <dbReference type="Pfam" id="PF07811"/>
    </source>
</evidence>
<accession>A0A858SU12</accession>
<keyword evidence="1" id="KW-1133">Transmembrane helix</keyword>
<dbReference type="Proteomes" id="UP000503308">
    <property type="component" value="Chromosome"/>
</dbReference>
<dbReference type="RefSeq" id="WP_169641018.1">
    <property type="nucleotide sequence ID" value="NZ_CP048788.1"/>
</dbReference>
<organism evidence="3 4">
    <name type="scientific">Roseobacter ponti</name>
    <dbReference type="NCBI Taxonomy" id="1891787"/>
    <lineage>
        <taxon>Bacteria</taxon>
        <taxon>Pseudomonadati</taxon>
        <taxon>Pseudomonadota</taxon>
        <taxon>Alphaproteobacteria</taxon>
        <taxon>Rhodobacterales</taxon>
        <taxon>Roseobacteraceae</taxon>
        <taxon>Roseobacter</taxon>
    </lineage>
</organism>
<evidence type="ECO:0000313" key="4">
    <source>
        <dbReference type="Proteomes" id="UP000503308"/>
    </source>
</evidence>
<evidence type="ECO:0000313" key="3">
    <source>
        <dbReference type="EMBL" id="QJF51800.1"/>
    </source>
</evidence>
<proteinExistence type="predicted"/>
<feature type="transmembrane region" description="Helical" evidence="1">
    <location>
        <begin position="27"/>
        <end position="49"/>
    </location>
</feature>